<evidence type="ECO:0000256" key="2">
    <source>
        <dbReference type="SAM" id="MobiDB-lite"/>
    </source>
</evidence>
<dbReference type="InterPro" id="IPR029044">
    <property type="entry name" value="Nucleotide-diphossugar_trans"/>
</dbReference>
<dbReference type="PANTHER" id="PTHR19136">
    <property type="entry name" value="MOLYBDENUM COFACTOR GUANYLYLTRANSFERASE"/>
    <property type="match status" value="1"/>
</dbReference>
<dbReference type="PANTHER" id="PTHR19136:SF81">
    <property type="entry name" value="MOLYBDENUM COFACTOR GUANYLYLTRANSFERASE"/>
    <property type="match status" value="1"/>
</dbReference>
<dbReference type="AlphaFoldDB" id="A0A0A0BUI2"/>
<dbReference type="Proteomes" id="UP000029839">
    <property type="component" value="Unassembled WGS sequence"/>
</dbReference>
<evidence type="ECO:0000313" key="5">
    <source>
        <dbReference type="Proteomes" id="UP000029839"/>
    </source>
</evidence>
<accession>A0A0A0BUI2</accession>
<keyword evidence="5" id="KW-1185">Reference proteome</keyword>
<gene>
    <name evidence="4" type="ORF">N868_13715</name>
</gene>
<feature type="compositionally biased region" description="Acidic residues" evidence="2">
    <location>
        <begin position="117"/>
        <end position="131"/>
    </location>
</feature>
<name>A0A0A0BUI2_9CELL</name>
<reference evidence="4 5" key="1">
    <citation type="submission" date="2013-08" db="EMBL/GenBank/DDBJ databases">
        <title>Genome sequencing of Cellulomonas carbonis T26.</title>
        <authorList>
            <person name="Chen F."/>
            <person name="Li Y."/>
            <person name="Wang G."/>
        </authorList>
    </citation>
    <scope>NUCLEOTIDE SEQUENCE [LARGE SCALE GENOMIC DNA]</scope>
    <source>
        <strain evidence="4 5">T26</strain>
    </source>
</reference>
<keyword evidence="1" id="KW-0808">Transferase</keyword>
<dbReference type="SUPFAM" id="SSF53448">
    <property type="entry name" value="Nucleotide-diphospho-sugar transferases"/>
    <property type="match status" value="1"/>
</dbReference>
<evidence type="ECO:0000313" key="4">
    <source>
        <dbReference type="EMBL" id="KGM10774.1"/>
    </source>
</evidence>
<reference evidence="4 5" key="2">
    <citation type="journal article" date="2015" name="Stand. Genomic Sci.">
        <title>Draft genome sequence of Cellulomonas carbonis T26(T) and comparative analysis of six Cellulomonas genomes.</title>
        <authorList>
            <person name="Zhuang W."/>
            <person name="Zhang S."/>
            <person name="Xia X."/>
            <person name="Wang G."/>
        </authorList>
    </citation>
    <scope>NUCLEOTIDE SEQUENCE [LARGE SCALE GENOMIC DNA]</scope>
    <source>
        <strain evidence="4 5">T26</strain>
    </source>
</reference>
<dbReference type="Pfam" id="PF12804">
    <property type="entry name" value="NTP_transf_3"/>
    <property type="match status" value="1"/>
</dbReference>
<evidence type="ECO:0000256" key="1">
    <source>
        <dbReference type="ARBA" id="ARBA00022679"/>
    </source>
</evidence>
<comment type="caution">
    <text evidence="4">The sequence shown here is derived from an EMBL/GenBank/DDBJ whole genome shotgun (WGS) entry which is preliminary data.</text>
</comment>
<sequence length="220" mass="22201">MSAFDAIVLAGGEGRRLGGVVKAEVALAGRPMLDRVLGATTGARRVVVVGPERLARPGVTTVLEDPPLGGPVAGIDAGLRALGDDGPGAVLVLACDVPLADRVVPVLLAALGEAAGDDAADGTDDDGTDDDGTGHGPVDGAVLVDGDGRDQPLLAVYRRASLADALARRRADGGVHGCSVRRLVADLRWARVTDPAGAARDADTWEAVAELEREISGGTP</sequence>
<proteinExistence type="predicted"/>
<feature type="region of interest" description="Disordered" evidence="2">
    <location>
        <begin position="117"/>
        <end position="144"/>
    </location>
</feature>
<dbReference type="InterPro" id="IPR025877">
    <property type="entry name" value="MobA-like_NTP_Trfase"/>
</dbReference>
<dbReference type="GO" id="GO:0016779">
    <property type="term" value="F:nucleotidyltransferase activity"/>
    <property type="evidence" value="ECO:0007669"/>
    <property type="project" value="TreeGrafter"/>
</dbReference>
<dbReference type="RefSeq" id="WP_052426179.1">
    <property type="nucleotide sequence ID" value="NZ_AXCY01000039.1"/>
</dbReference>
<organism evidence="4 5">
    <name type="scientific">Cellulomonas carbonis T26</name>
    <dbReference type="NCBI Taxonomy" id="947969"/>
    <lineage>
        <taxon>Bacteria</taxon>
        <taxon>Bacillati</taxon>
        <taxon>Actinomycetota</taxon>
        <taxon>Actinomycetes</taxon>
        <taxon>Micrococcales</taxon>
        <taxon>Cellulomonadaceae</taxon>
        <taxon>Cellulomonas</taxon>
    </lineage>
</organism>
<dbReference type="Gene3D" id="3.90.550.10">
    <property type="entry name" value="Spore Coat Polysaccharide Biosynthesis Protein SpsA, Chain A"/>
    <property type="match status" value="1"/>
</dbReference>
<dbReference type="EMBL" id="AXCY01000039">
    <property type="protein sequence ID" value="KGM10774.1"/>
    <property type="molecule type" value="Genomic_DNA"/>
</dbReference>
<evidence type="ECO:0000259" key="3">
    <source>
        <dbReference type="Pfam" id="PF12804"/>
    </source>
</evidence>
<protein>
    <recommendedName>
        <fullName evidence="3">MobA-like NTP transferase domain-containing protein</fullName>
    </recommendedName>
</protein>
<feature type="domain" description="MobA-like NTP transferase" evidence="3">
    <location>
        <begin position="6"/>
        <end position="175"/>
    </location>
</feature>